<dbReference type="EMBL" id="CAAALY010118137">
    <property type="protein sequence ID" value="VEL31058.1"/>
    <property type="molecule type" value="Genomic_DNA"/>
</dbReference>
<name>A0A448X8U8_9PLAT</name>
<feature type="region of interest" description="Disordered" evidence="1">
    <location>
        <begin position="53"/>
        <end position="112"/>
    </location>
</feature>
<evidence type="ECO:0000313" key="2">
    <source>
        <dbReference type="EMBL" id="VEL31058.1"/>
    </source>
</evidence>
<evidence type="ECO:0000313" key="3">
    <source>
        <dbReference type="Proteomes" id="UP000784294"/>
    </source>
</evidence>
<feature type="compositionally biased region" description="Basic residues" evidence="1">
    <location>
        <begin position="69"/>
        <end position="84"/>
    </location>
</feature>
<evidence type="ECO:0000256" key="1">
    <source>
        <dbReference type="SAM" id="MobiDB-lite"/>
    </source>
</evidence>
<protein>
    <submittedName>
        <fullName evidence="2">Uncharacterized protein</fullName>
    </submittedName>
</protein>
<proteinExistence type="predicted"/>
<comment type="caution">
    <text evidence="2">The sequence shown here is derived from an EMBL/GenBank/DDBJ whole genome shotgun (WGS) entry which is preliminary data.</text>
</comment>
<sequence>MLPAILHSPEAADLPINLQKARICLIDSLRAHLPPGEMETAINSASSLVSTLSSCQDSKLGTSSSSVSSRKKRMNSRVRLKTKMPRVGTVRPLRRGSNQSLAVETGRDESGQ</sequence>
<gene>
    <name evidence="2" type="ORF">PXEA_LOCUS24498</name>
</gene>
<dbReference type="Proteomes" id="UP000784294">
    <property type="component" value="Unassembled WGS sequence"/>
</dbReference>
<keyword evidence="3" id="KW-1185">Reference proteome</keyword>
<feature type="compositionally biased region" description="Low complexity" evidence="1">
    <location>
        <begin position="53"/>
        <end position="68"/>
    </location>
</feature>
<dbReference type="AlphaFoldDB" id="A0A448X8U8"/>
<reference evidence="2" key="1">
    <citation type="submission" date="2018-11" db="EMBL/GenBank/DDBJ databases">
        <authorList>
            <consortium name="Pathogen Informatics"/>
        </authorList>
    </citation>
    <scope>NUCLEOTIDE SEQUENCE</scope>
</reference>
<accession>A0A448X8U8</accession>
<organism evidence="2 3">
    <name type="scientific">Protopolystoma xenopodis</name>
    <dbReference type="NCBI Taxonomy" id="117903"/>
    <lineage>
        <taxon>Eukaryota</taxon>
        <taxon>Metazoa</taxon>
        <taxon>Spiralia</taxon>
        <taxon>Lophotrochozoa</taxon>
        <taxon>Platyhelminthes</taxon>
        <taxon>Monogenea</taxon>
        <taxon>Polyopisthocotylea</taxon>
        <taxon>Polystomatidea</taxon>
        <taxon>Polystomatidae</taxon>
        <taxon>Protopolystoma</taxon>
    </lineage>
</organism>